<evidence type="ECO:0000313" key="3">
    <source>
        <dbReference type="Proteomes" id="UP001301012"/>
    </source>
</evidence>
<dbReference type="InterPro" id="IPR036237">
    <property type="entry name" value="Xyl_isomerase-like_sf"/>
</dbReference>
<comment type="caution">
    <text evidence="2">The sequence shown here is derived from an EMBL/GenBank/DDBJ whole genome shotgun (WGS) entry which is preliminary data.</text>
</comment>
<dbReference type="Proteomes" id="UP001301012">
    <property type="component" value="Unassembled WGS sequence"/>
</dbReference>
<feature type="domain" description="Xylose isomerase-like TIM barrel" evidence="1">
    <location>
        <begin position="24"/>
        <end position="250"/>
    </location>
</feature>
<sequence>MEIYISQLDETKKVLPIIKEYNVGLEVVQFASPFILDNKQMYLSSYKEEIKDVLDKINISIHGPYADLIPGARDKEIRKVTKKRLEQGYDVARDLKSKKIVYHNSYTPNTYTHTEWIKNSTEFWRDFTQNKLDDIEIHIENTMEKDCFLIKELVEQINNPNFSVCLDVGHVNTFSDISINKWIDVLGSDIKHMHIHNNYGEKDTHSGIDKGNIDIIELLQNVNQNMKDTSVSLEVLDINQLLESLEILEKYNLVKKR</sequence>
<dbReference type="Gene3D" id="3.20.20.150">
    <property type="entry name" value="Divalent-metal-dependent TIM barrel enzymes"/>
    <property type="match status" value="1"/>
</dbReference>
<organism evidence="2 3">
    <name type="scientific">Romboutsia sedimentorum</name>
    <dbReference type="NCBI Taxonomy" id="1368474"/>
    <lineage>
        <taxon>Bacteria</taxon>
        <taxon>Bacillati</taxon>
        <taxon>Bacillota</taxon>
        <taxon>Clostridia</taxon>
        <taxon>Peptostreptococcales</taxon>
        <taxon>Peptostreptococcaceae</taxon>
        <taxon>Romboutsia</taxon>
    </lineage>
</organism>
<dbReference type="PANTHER" id="PTHR12110">
    <property type="entry name" value="HYDROXYPYRUVATE ISOMERASE"/>
    <property type="match status" value="1"/>
</dbReference>
<dbReference type="RefSeq" id="WP_284132308.1">
    <property type="nucleotide sequence ID" value="NZ_JASKYM010000002.1"/>
</dbReference>
<name>A0ABT7E8Y3_9FIRM</name>
<accession>A0ABT7E8Y3</accession>
<keyword evidence="3" id="KW-1185">Reference proteome</keyword>
<protein>
    <submittedName>
        <fullName evidence="2">TIM barrel protein</fullName>
    </submittedName>
</protein>
<reference evidence="2 3" key="1">
    <citation type="submission" date="2023-05" db="EMBL/GenBank/DDBJ databases">
        <title>Rombocin, a short stable natural nisin variant, displays selective antimicrobial activity against Listeria monocytogenes and employs dual mode of action to kill target bacterial strains.</title>
        <authorList>
            <person name="Wambui J."/>
            <person name="Stephan R."/>
            <person name="Kuipers O.P."/>
        </authorList>
    </citation>
    <scope>NUCLEOTIDE SEQUENCE [LARGE SCALE GENOMIC DNA]</scope>
    <source>
        <strain evidence="2 3">RC002</strain>
    </source>
</reference>
<evidence type="ECO:0000259" key="1">
    <source>
        <dbReference type="Pfam" id="PF01261"/>
    </source>
</evidence>
<dbReference type="SUPFAM" id="SSF51658">
    <property type="entry name" value="Xylose isomerase-like"/>
    <property type="match status" value="1"/>
</dbReference>
<dbReference type="Pfam" id="PF01261">
    <property type="entry name" value="AP_endonuc_2"/>
    <property type="match status" value="1"/>
</dbReference>
<dbReference type="InterPro" id="IPR050312">
    <property type="entry name" value="IolE/XylAMocC-like"/>
</dbReference>
<evidence type="ECO:0000313" key="2">
    <source>
        <dbReference type="EMBL" id="MDK2563366.1"/>
    </source>
</evidence>
<dbReference type="EMBL" id="JASKYM010000002">
    <property type="protein sequence ID" value="MDK2563366.1"/>
    <property type="molecule type" value="Genomic_DNA"/>
</dbReference>
<proteinExistence type="predicted"/>
<dbReference type="InterPro" id="IPR013022">
    <property type="entry name" value="Xyl_isomerase-like_TIM-brl"/>
</dbReference>
<gene>
    <name evidence="2" type="ORF">QOZ84_07375</name>
</gene>